<sequence length="142" mass="15209">MYGAGTEIEETNIMTPTIFAGALFLVALVFNIAFLLRTYRQAQRGEIPRNPRKGIRTLATMRSDAAWYEGQKVGTKILVQTGVPLHILGGVVMVAAMVYQKDTALWPTVAILGLWVVGYVIIAVLAATKASTAANGVNGGMV</sequence>
<organism evidence="2 3">
    <name type="scientific">Mycobacteroides abscessus subsp. bolletii CRM-0020</name>
    <dbReference type="NCBI Taxonomy" id="1306401"/>
    <lineage>
        <taxon>Bacteria</taxon>
        <taxon>Bacillati</taxon>
        <taxon>Actinomycetota</taxon>
        <taxon>Actinomycetes</taxon>
        <taxon>Mycobacteriales</taxon>
        <taxon>Mycobacteriaceae</taxon>
        <taxon>Mycobacteroides</taxon>
        <taxon>Mycobacteroides abscessus</taxon>
    </lineage>
</organism>
<evidence type="ECO:0000256" key="1">
    <source>
        <dbReference type="SAM" id="Phobius"/>
    </source>
</evidence>
<dbReference type="Proteomes" id="UP000014969">
    <property type="component" value="Unassembled WGS sequence"/>
</dbReference>
<comment type="caution">
    <text evidence="2">The sequence shown here is derived from an EMBL/GenBank/DDBJ whole genome shotgun (WGS) entry which is preliminary data.</text>
</comment>
<dbReference type="EMBL" id="ATFQ01000001">
    <property type="protein sequence ID" value="EPQ25601.1"/>
    <property type="molecule type" value="Genomic_DNA"/>
</dbReference>
<proteinExistence type="predicted"/>
<reference evidence="2 3" key="1">
    <citation type="journal article" date="2013" name="Genome Announc.">
        <title>Genome Sequence of an Epidemic Isolate of Mycobacterium abscessus subsp. bolletii from Rio de Janeiro, Brazil.</title>
        <authorList>
            <person name="Davidson R.M."/>
            <person name="Reynolds P.R."/>
            <person name="Farias-Hesson E."/>
            <person name="Duarte R.S."/>
            <person name="Jackson M."/>
            <person name="Strong M."/>
        </authorList>
    </citation>
    <scope>NUCLEOTIDE SEQUENCE [LARGE SCALE GENOMIC DNA]</scope>
    <source>
        <strain evidence="2 3">CRM-0020</strain>
    </source>
</reference>
<protein>
    <submittedName>
        <fullName evidence="2">SdpI/YhfL family protein</fullName>
    </submittedName>
</protein>
<dbReference type="InterPro" id="IPR025962">
    <property type="entry name" value="SdpI/YhfL"/>
</dbReference>
<evidence type="ECO:0000313" key="2">
    <source>
        <dbReference type="EMBL" id="EPQ25601.1"/>
    </source>
</evidence>
<accession>A0A829I186</accession>
<gene>
    <name evidence="2" type="ORF">J108_00215</name>
</gene>
<evidence type="ECO:0000313" key="3">
    <source>
        <dbReference type="Proteomes" id="UP000014969"/>
    </source>
</evidence>
<keyword evidence="1" id="KW-0472">Membrane</keyword>
<keyword evidence="1" id="KW-0812">Transmembrane</keyword>
<dbReference type="Pfam" id="PF13630">
    <property type="entry name" value="SdpI"/>
    <property type="match status" value="1"/>
</dbReference>
<feature type="transmembrane region" description="Helical" evidence="1">
    <location>
        <begin position="77"/>
        <end position="99"/>
    </location>
</feature>
<keyword evidence="1" id="KW-1133">Transmembrane helix</keyword>
<feature type="transmembrane region" description="Helical" evidence="1">
    <location>
        <begin position="105"/>
        <end position="127"/>
    </location>
</feature>
<feature type="transmembrane region" description="Helical" evidence="1">
    <location>
        <begin position="18"/>
        <end position="36"/>
    </location>
</feature>
<name>A0A829I186_9MYCO</name>
<dbReference type="AlphaFoldDB" id="A0A829I186"/>